<protein>
    <recommendedName>
        <fullName evidence="1">OLD protein-like TOPRIM domain-containing protein</fullName>
    </recommendedName>
</protein>
<dbReference type="InterPro" id="IPR034139">
    <property type="entry name" value="TOPRIM_OLD"/>
</dbReference>
<dbReference type="RefSeq" id="WP_344734858.1">
    <property type="nucleotide sequence ID" value="NZ_BAAAZH010000028.1"/>
</dbReference>
<comment type="caution">
    <text evidence="2">The sequence shown here is derived from an EMBL/GenBank/DDBJ whole genome shotgun (WGS) entry which is preliminary data.</text>
</comment>
<sequence>MSAPRLVLVEGASDRIALTTLALRLGRDLDAEGVDVVEMGGATNIRRYLREALARRPGLGVTGLYDVAEERYVRRALTDVGLGPVTDRGRVEQLGFFACEADLEDELIRAVGERRMLEVIDDNGDLASFRRLQHQPVQRTWSQHRQLHLFLSARSGNKARYAAALVHAMPLDAVPRPLAELMTRM</sequence>
<gene>
    <name evidence="2" type="ORF">GCM10022215_35960</name>
</gene>
<keyword evidence="3" id="KW-1185">Reference proteome</keyword>
<dbReference type="Proteomes" id="UP001501495">
    <property type="component" value="Unassembled WGS sequence"/>
</dbReference>
<name>A0ABP7XUV4_9ACTN</name>
<feature type="domain" description="OLD protein-like TOPRIM" evidence="1">
    <location>
        <begin position="4"/>
        <end position="50"/>
    </location>
</feature>
<organism evidence="2 3">
    <name type="scientific">Nocardioides fonticola</name>
    <dbReference type="NCBI Taxonomy" id="450363"/>
    <lineage>
        <taxon>Bacteria</taxon>
        <taxon>Bacillati</taxon>
        <taxon>Actinomycetota</taxon>
        <taxon>Actinomycetes</taxon>
        <taxon>Propionibacteriales</taxon>
        <taxon>Nocardioidaceae</taxon>
        <taxon>Nocardioides</taxon>
    </lineage>
</organism>
<proteinExistence type="predicted"/>
<evidence type="ECO:0000313" key="2">
    <source>
        <dbReference type="EMBL" id="GAA4126406.1"/>
    </source>
</evidence>
<reference evidence="3" key="1">
    <citation type="journal article" date="2019" name="Int. J. Syst. Evol. Microbiol.">
        <title>The Global Catalogue of Microorganisms (GCM) 10K type strain sequencing project: providing services to taxonomists for standard genome sequencing and annotation.</title>
        <authorList>
            <consortium name="The Broad Institute Genomics Platform"/>
            <consortium name="The Broad Institute Genome Sequencing Center for Infectious Disease"/>
            <person name="Wu L."/>
            <person name="Ma J."/>
        </authorList>
    </citation>
    <scope>NUCLEOTIDE SEQUENCE [LARGE SCALE GENOMIC DNA]</scope>
    <source>
        <strain evidence="3">JCM 16703</strain>
    </source>
</reference>
<dbReference type="Pfam" id="PF20469">
    <property type="entry name" value="OLD-like_TOPRIM"/>
    <property type="match status" value="1"/>
</dbReference>
<evidence type="ECO:0000259" key="1">
    <source>
        <dbReference type="Pfam" id="PF20469"/>
    </source>
</evidence>
<accession>A0ABP7XUV4</accession>
<evidence type="ECO:0000313" key="3">
    <source>
        <dbReference type="Proteomes" id="UP001501495"/>
    </source>
</evidence>
<dbReference type="EMBL" id="BAAAZH010000028">
    <property type="protein sequence ID" value="GAA4126406.1"/>
    <property type="molecule type" value="Genomic_DNA"/>
</dbReference>